<dbReference type="GO" id="GO:0007229">
    <property type="term" value="P:integrin-mediated signaling pathway"/>
    <property type="evidence" value="ECO:0007669"/>
    <property type="project" value="UniProtKB-KW"/>
</dbReference>
<dbReference type="AlphaFoldDB" id="A0A5N5TFZ9"/>
<organism evidence="4 5">
    <name type="scientific">Armadillidium nasatum</name>
    <dbReference type="NCBI Taxonomy" id="96803"/>
    <lineage>
        <taxon>Eukaryota</taxon>
        <taxon>Metazoa</taxon>
        <taxon>Ecdysozoa</taxon>
        <taxon>Arthropoda</taxon>
        <taxon>Crustacea</taxon>
        <taxon>Multicrustacea</taxon>
        <taxon>Malacostraca</taxon>
        <taxon>Eumalacostraca</taxon>
        <taxon>Peracarida</taxon>
        <taxon>Isopoda</taxon>
        <taxon>Oniscidea</taxon>
        <taxon>Crinocheta</taxon>
        <taxon>Armadillidiidae</taxon>
        <taxon>Armadillidium</taxon>
    </lineage>
</organism>
<dbReference type="Pfam" id="PF19030">
    <property type="entry name" value="TSP1_ADAMTS"/>
    <property type="match status" value="2"/>
</dbReference>
<dbReference type="GO" id="GO:0005576">
    <property type="term" value="C:extracellular region"/>
    <property type="evidence" value="ECO:0007669"/>
    <property type="project" value="UniProtKB-SubCell"/>
</dbReference>
<comment type="subcellular location">
    <subcellularLocation>
        <location evidence="1">Secreted</location>
    </subcellularLocation>
</comment>
<comment type="caution">
    <text evidence="4">The sequence shown here is derived from an EMBL/GenBank/DDBJ whole genome shotgun (WGS) entry which is preliminary data.</text>
</comment>
<dbReference type="Proteomes" id="UP000326759">
    <property type="component" value="Unassembled WGS sequence"/>
</dbReference>
<accession>A0A5N5TFZ9</accession>
<evidence type="ECO:0000256" key="2">
    <source>
        <dbReference type="ARBA" id="ARBA00022525"/>
    </source>
</evidence>
<feature type="region of interest" description="Disordered" evidence="3">
    <location>
        <begin position="96"/>
        <end position="119"/>
    </location>
</feature>
<dbReference type="Gene3D" id="2.20.100.10">
    <property type="entry name" value="Thrombospondin type-1 (TSP1) repeat"/>
    <property type="match status" value="1"/>
</dbReference>
<dbReference type="InterPro" id="IPR000884">
    <property type="entry name" value="TSP1_rpt"/>
</dbReference>
<dbReference type="PROSITE" id="PS50092">
    <property type="entry name" value="TSP1"/>
    <property type="match status" value="1"/>
</dbReference>
<dbReference type="PANTHER" id="PTHR13723">
    <property type="entry name" value="ADAMTS A DISINTEGRIN AND METALLOPROTEASE WITH THROMBOSPONDIN MOTIFS PROTEASE"/>
    <property type="match status" value="1"/>
</dbReference>
<dbReference type="GO" id="GO:0006508">
    <property type="term" value="P:proteolysis"/>
    <property type="evidence" value="ECO:0007669"/>
    <property type="project" value="TreeGrafter"/>
</dbReference>
<proteinExistence type="predicted"/>
<dbReference type="EMBL" id="SEYY01004294">
    <property type="protein sequence ID" value="KAB7503860.1"/>
    <property type="molecule type" value="Genomic_DNA"/>
</dbReference>
<dbReference type="SUPFAM" id="SSF82895">
    <property type="entry name" value="TSP-1 type 1 repeat"/>
    <property type="match status" value="1"/>
</dbReference>
<dbReference type="OrthoDB" id="5950222at2759"/>
<reference evidence="4 5" key="1">
    <citation type="journal article" date="2019" name="PLoS Biol.">
        <title>Sex chromosomes control vertical transmission of feminizing Wolbachia symbionts in an isopod.</title>
        <authorList>
            <person name="Becking T."/>
            <person name="Chebbi M.A."/>
            <person name="Giraud I."/>
            <person name="Moumen B."/>
            <person name="Laverre T."/>
            <person name="Caubet Y."/>
            <person name="Peccoud J."/>
            <person name="Gilbert C."/>
            <person name="Cordaux R."/>
        </authorList>
    </citation>
    <scope>NUCLEOTIDE SEQUENCE [LARGE SCALE GENOMIC DNA]</scope>
    <source>
        <strain evidence="4">ANa2</strain>
        <tissue evidence="4">Whole body excluding digestive tract and cuticle</tissue>
    </source>
</reference>
<evidence type="ECO:0000256" key="3">
    <source>
        <dbReference type="SAM" id="MobiDB-lite"/>
    </source>
</evidence>
<sequence length="125" mass="14103">MLFFGLRLEPRVWGDCSVTCGLGVQFRKFDCKQKISPEKEILLTQEECGTQEPALPRAQEICDMGSCAIDTWFFSKWDEICKGPCGYGTQTRRLHCSSEGDADGDDTYSCPKKEKPEEVPVLILE</sequence>
<dbReference type="GO" id="GO:0030198">
    <property type="term" value="P:extracellular matrix organization"/>
    <property type="evidence" value="ECO:0007669"/>
    <property type="project" value="TreeGrafter"/>
</dbReference>
<evidence type="ECO:0000313" key="4">
    <source>
        <dbReference type="EMBL" id="KAB7503860.1"/>
    </source>
</evidence>
<evidence type="ECO:0000313" key="5">
    <source>
        <dbReference type="Proteomes" id="UP000326759"/>
    </source>
</evidence>
<dbReference type="InterPro" id="IPR036383">
    <property type="entry name" value="TSP1_rpt_sf"/>
</dbReference>
<name>A0A5N5TFZ9_9CRUS</name>
<evidence type="ECO:0000256" key="1">
    <source>
        <dbReference type="ARBA" id="ARBA00004613"/>
    </source>
</evidence>
<gene>
    <name evidence="4" type="ORF">Anas_10077</name>
</gene>
<protein>
    <submittedName>
        <fullName evidence="4">A disintegrin and metalloproteinase with thrombospondin motifs 18</fullName>
    </submittedName>
</protein>
<dbReference type="PANTHER" id="PTHR13723:SF281">
    <property type="entry name" value="PAPILIN"/>
    <property type="match status" value="1"/>
</dbReference>
<dbReference type="GO" id="GO:0031012">
    <property type="term" value="C:extracellular matrix"/>
    <property type="evidence" value="ECO:0007669"/>
    <property type="project" value="TreeGrafter"/>
</dbReference>
<keyword evidence="2" id="KW-0964">Secreted</keyword>
<dbReference type="InterPro" id="IPR050439">
    <property type="entry name" value="ADAMTS_ADAMTS-like"/>
</dbReference>
<keyword evidence="5" id="KW-1185">Reference proteome</keyword>
<keyword evidence="4" id="KW-0401">Integrin</keyword>
<dbReference type="GO" id="GO:0004222">
    <property type="term" value="F:metalloendopeptidase activity"/>
    <property type="evidence" value="ECO:0007669"/>
    <property type="project" value="TreeGrafter"/>
</dbReference>